<name>W6MS00_9ASCO</name>
<keyword evidence="1" id="KW-0732">Signal</keyword>
<accession>W6MS00</accession>
<sequence length="223" mass="25057">MLLITVSFFIPLVLTVLSLTGTSQSLTSYWLSYWVSYSILCTLELNSPFKSILPYYAQLILYLWLLSPYYQGCRVLVAHLITHDELILSFLGKLDPYASNVFTLVSSGLKFIGNALKSGQLDHWIANLDSLVESQKTQQITGFYALKLLALFNRASTNSLEIYRSRSSWIVGFLPQKSPVQSNPTTPTGTPTKRSVSETIPKISSIENIHSKFRKSSSTSMHF</sequence>
<evidence type="ECO:0000313" key="3">
    <source>
        <dbReference type="Proteomes" id="UP000019384"/>
    </source>
</evidence>
<dbReference type="HOGENOM" id="CLU_1240312_0_0_1"/>
<protein>
    <recommendedName>
        <fullName evidence="4">Protein YOP1</fullName>
    </recommendedName>
</protein>
<feature type="signal peptide" evidence="1">
    <location>
        <begin position="1"/>
        <end position="15"/>
    </location>
</feature>
<dbReference type="GeneID" id="34522862"/>
<organism evidence="2 3">
    <name type="scientific">Kuraishia capsulata CBS 1993</name>
    <dbReference type="NCBI Taxonomy" id="1382522"/>
    <lineage>
        <taxon>Eukaryota</taxon>
        <taxon>Fungi</taxon>
        <taxon>Dikarya</taxon>
        <taxon>Ascomycota</taxon>
        <taxon>Saccharomycotina</taxon>
        <taxon>Pichiomycetes</taxon>
        <taxon>Pichiales</taxon>
        <taxon>Pichiaceae</taxon>
        <taxon>Kuraishia</taxon>
    </lineage>
</organism>
<evidence type="ECO:0008006" key="4">
    <source>
        <dbReference type="Google" id="ProtNLM"/>
    </source>
</evidence>
<reference evidence="2" key="1">
    <citation type="submission" date="2013-12" db="EMBL/GenBank/DDBJ databases">
        <authorList>
            <person name="Genoscope - CEA"/>
        </authorList>
    </citation>
    <scope>NUCLEOTIDE SEQUENCE</scope>
    <source>
        <strain evidence="2">CBS 1993</strain>
    </source>
</reference>
<gene>
    <name evidence="2" type="ORF">KUCA_T00005477001</name>
</gene>
<evidence type="ECO:0000256" key="1">
    <source>
        <dbReference type="SAM" id="SignalP"/>
    </source>
</evidence>
<keyword evidence="3" id="KW-1185">Reference proteome</keyword>
<dbReference type="AlphaFoldDB" id="W6MS00"/>
<dbReference type="EMBL" id="HG793130">
    <property type="protein sequence ID" value="CDK29489.1"/>
    <property type="molecule type" value="Genomic_DNA"/>
</dbReference>
<proteinExistence type="predicted"/>
<reference evidence="2" key="2">
    <citation type="submission" date="2014-02" db="EMBL/GenBank/DDBJ databases">
        <title>Complete DNA sequence of /Kuraishia capsulata/ illustrates novel genomic features among budding yeasts (/Saccharomycotina/).</title>
        <authorList>
            <person name="Morales L."/>
            <person name="Noel B."/>
            <person name="Porcel B."/>
            <person name="Marcet-Houben M."/>
            <person name="Hullo M-F."/>
            <person name="Sacerdot C."/>
            <person name="Tekaia F."/>
            <person name="Leh-Louis V."/>
            <person name="Despons L."/>
            <person name="Khanna V."/>
            <person name="Aury J-M."/>
            <person name="Barbe V."/>
            <person name="Couloux A."/>
            <person name="Labadie K."/>
            <person name="Pelletier E."/>
            <person name="Souciet J-L."/>
            <person name="Boekhout T."/>
            <person name="Gabaldon T."/>
            <person name="Wincker P."/>
            <person name="Dujon B."/>
        </authorList>
    </citation>
    <scope>NUCLEOTIDE SEQUENCE</scope>
    <source>
        <strain evidence="2">CBS 1993</strain>
    </source>
</reference>
<dbReference type="RefSeq" id="XP_022461474.1">
    <property type="nucleotide sequence ID" value="XM_022600676.1"/>
</dbReference>
<dbReference type="Proteomes" id="UP000019384">
    <property type="component" value="Unassembled WGS sequence"/>
</dbReference>
<evidence type="ECO:0000313" key="2">
    <source>
        <dbReference type="EMBL" id="CDK29489.1"/>
    </source>
</evidence>
<feature type="chain" id="PRO_5013107908" description="Protein YOP1" evidence="1">
    <location>
        <begin position="16"/>
        <end position="223"/>
    </location>
</feature>